<evidence type="ECO:0000313" key="4">
    <source>
        <dbReference type="Proteomes" id="UP000033063"/>
    </source>
</evidence>
<dbReference type="GeneID" id="24878845"/>
<dbReference type="PATRIC" id="fig|1434114.4.peg.3211"/>
<gene>
    <name evidence="3" type="ORF">MSMAL_2539</name>
</gene>
<keyword evidence="3" id="KW-0808">Transferase</keyword>
<dbReference type="AlphaFoldDB" id="A0A0E3RTW9"/>
<feature type="domain" description="Glycosyl transferase family 1" evidence="1">
    <location>
        <begin position="189"/>
        <end position="337"/>
    </location>
</feature>
<dbReference type="PANTHER" id="PTHR45947">
    <property type="entry name" value="SULFOQUINOVOSYL TRANSFERASE SQD2"/>
    <property type="match status" value="1"/>
</dbReference>
<protein>
    <submittedName>
        <fullName evidence="3">Glycosyltransferase</fullName>
    </submittedName>
</protein>
<feature type="domain" description="Glycosyltransferase subfamily 4-like N-terminal" evidence="2">
    <location>
        <begin position="97"/>
        <end position="178"/>
    </location>
</feature>
<dbReference type="SUPFAM" id="SSF53756">
    <property type="entry name" value="UDP-Glycosyltransferase/glycogen phosphorylase"/>
    <property type="match status" value="1"/>
</dbReference>
<organism evidence="3 4">
    <name type="scientific">Methanosarcina mazei LYC</name>
    <dbReference type="NCBI Taxonomy" id="1434114"/>
    <lineage>
        <taxon>Archaea</taxon>
        <taxon>Methanobacteriati</taxon>
        <taxon>Methanobacteriota</taxon>
        <taxon>Stenosarchaea group</taxon>
        <taxon>Methanomicrobia</taxon>
        <taxon>Methanosarcinales</taxon>
        <taxon>Methanosarcinaceae</taxon>
        <taxon>Methanosarcina</taxon>
    </lineage>
</organism>
<dbReference type="Gene3D" id="3.40.50.2000">
    <property type="entry name" value="Glycogen Phosphorylase B"/>
    <property type="match status" value="2"/>
</dbReference>
<dbReference type="InterPro" id="IPR050194">
    <property type="entry name" value="Glycosyltransferase_grp1"/>
</dbReference>
<dbReference type="InterPro" id="IPR001296">
    <property type="entry name" value="Glyco_trans_1"/>
</dbReference>
<dbReference type="CDD" id="cd03801">
    <property type="entry name" value="GT4_PimA-like"/>
    <property type="match status" value="1"/>
</dbReference>
<dbReference type="GO" id="GO:0016757">
    <property type="term" value="F:glycosyltransferase activity"/>
    <property type="evidence" value="ECO:0007669"/>
    <property type="project" value="InterPro"/>
</dbReference>
<dbReference type="InterPro" id="IPR028098">
    <property type="entry name" value="Glyco_trans_4-like_N"/>
</dbReference>
<accession>A0A0E3RTW9</accession>
<dbReference type="PANTHER" id="PTHR45947:SF3">
    <property type="entry name" value="SULFOQUINOVOSYL TRANSFERASE SQD2"/>
    <property type="match status" value="1"/>
</dbReference>
<proteinExistence type="predicted"/>
<evidence type="ECO:0000259" key="2">
    <source>
        <dbReference type="Pfam" id="PF13439"/>
    </source>
</evidence>
<evidence type="ECO:0000259" key="1">
    <source>
        <dbReference type="Pfam" id="PF00534"/>
    </source>
</evidence>
<dbReference type="Pfam" id="PF00534">
    <property type="entry name" value="Glycos_transf_1"/>
    <property type="match status" value="1"/>
</dbReference>
<sequence>MDPLNLNQKIDFIYYYPTEGGSPNNVSRNLFKYLLLYQNYLPFENIKIFCKKKNVQKIKEQFPHLEVLTYWDLKKISSNSLIHIPILPTILPNSKFLLYIYCLLNKKTQFILQYHGDVRTELRSSYKDFVSLIHILTYIFIPKILQSADFVITHSYYMKRIIQDYNVKNIFVIPNAIEPYWFEDSIKDIPINQLINKNKFNIFYHGRLSWEKGVDLLIEALGFYIKKNKEVVLYLAGEGPQKKELREISSKMGLDNSVIFLGNLDKDNINYFLKNSDLAIYPSRFDNFPLSILEALACSKCPVYFSKNTGISEFLPQEKIGLNVFELSTQNIVRILEEVDIGNSINSSLSIQKDFAKKFLWDSVIFQYLNVYVNLLKTRNIHTSEDERL</sequence>
<dbReference type="Pfam" id="PF13439">
    <property type="entry name" value="Glyco_transf_4"/>
    <property type="match status" value="1"/>
</dbReference>
<dbReference type="HOGENOM" id="CLU_064236_0_0_2"/>
<name>A0A0E3RTW9_METMZ</name>
<dbReference type="EMBL" id="CP009513">
    <property type="protein sequence ID" value="AKB69082.1"/>
    <property type="molecule type" value="Genomic_DNA"/>
</dbReference>
<reference evidence="3 4" key="1">
    <citation type="submission" date="2014-07" db="EMBL/GenBank/DDBJ databases">
        <title>Methanogenic archaea and the global carbon cycle.</title>
        <authorList>
            <person name="Henriksen J.R."/>
            <person name="Luke J."/>
            <person name="Reinhart S."/>
            <person name="Benedict M.N."/>
            <person name="Youngblut N.D."/>
            <person name="Metcalf M.E."/>
            <person name="Whitaker R.J."/>
            <person name="Metcalf W.W."/>
        </authorList>
    </citation>
    <scope>NUCLEOTIDE SEQUENCE [LARGE SCALE GENOMIC DNA]</scope>
    <source>
        <strain evidence="3 4">LYC</strain>
    </source>
</reference>
<evidence type="ECO:0000313" key="3">
    <source>
        <dbReference type="EMBL" id="AKB69082.1"/>
    </source>
</evidence>
<dbReference type="Proteomes" id="UP000033063">
    <property type="component" value="Chromosome"/>
</dbReference>
<dbReference type="RefSeq" id="WP_048040955.1">
    <property type="nucleotide sequence ID" value="NZ_CP009513.1"/>
</dbReference>